<organism evidence="2 3">
    <name type="scientific">Baudoinia panamericana (strain UAMH 10762)</name>
    <name type="common">Angels' share fungus</name>
    <name type="synonym">Baudoinia compniacensis (strain UAMH 10762)</name>
    <dbReference type="NCBI Taxonomy" id="717646"/>
    <lineage>
        <taxon>Eukaryota</taxon>
        <taxon>Fungi</taxon>
        <taxon>Dikarya</taxon>
        <taxon>Ascomycota</taxon>
        <taxon>Pezizomycotina</taxon>
        <taxon>Dothideomycetes</taxon>
        <taxon>Dothideomycetidae</taxon>
        <taxon>Mycosphaerellales</taxon>
        <taxon>Teratosphaeriaceae</taxon>
        <taxon>Baudoinia</taxon>
    </lineage>
</organism>
<evidence type="ECO:0000256" key="1">
    <source>
        <dbReference type="SAM" id="MobiDB-lite"/>
    </source>
</evidence>
<gene>
    <name evidence="2" type="ORF">BAUCODRAFT_317563</name>
</gene>
<dbReference type="Proteomes" id="UP000011761">
    <property type="component" value="Unassembled WGS sequence"/>
</dbReference>
<feature type="region of interest" description="Disordered" evidence="1">
    <location>
        <begin position="160"/>
        <end position="196"/>
    </location>
</feature>
<feature type="compositionally biased region" description="Low complexity" evidence="1">
    <location>
        <begin position="64"/>
        <end position="81"/>
    </location>
</feature>
<protein>
    <submittedName>
        <fullName evidence="2">Uncharacterized protein</fullName>
    </submittedName>
</protein>
<feature type="region of interest" description="Disordered" evidence="1">
    <location>
        <begin position="61"/>
        <end position="84"/>
    </location>
</feature>
<keyword evidence="3" id="KW-1185">Reference proteome</keyword>
<evidence type="ECO:0000313" key="2">
    <source>
        <dbReference type="EMBL" id="EMC91178.1"/>
    </source>
</evidence>
<dbReference type="EMBL" id="KB445564">
    <property type="protein sequence ID" value="EMC91178.1"/>
    <property type="molecule type" value="Genomic_DNA"/>
</dbReference>
<feature type="compositionally biased region" description="Basic and acidic residues" evidence="1">
    <location>
        <begin position="172"/>
        <end position="188"/>
    </location>
</feature>
<reference evidence="2 3" key="1">
    <citation type="journal article" date="2012" name="PLoS Pathog.">
        <title>Diverse lifestyles and strategies of plant pathogenesis encoded in the genomes of eighteen Dothideomycetes fungi.</title>
        <authorList>
            <person name="Ohm R.A."/>
            <person name="Feau N."/>
            <person name="Henrissat B."/>
            <person name="Schoch C.L."/>
            <person name="Horwitz B.A."/>
            <person name="Barry K.W."/>
            <person name="Condon B.J."/>
            <person name="Copeland A.C."/>
            <person name="Dhillon B."/>
            <person name="Glaser F."/>
            <person name="Hesse C.N."/>
            <person name="Kosti I."/>
            <person name="LaButti K."/>
            <person name="Lindquist E.A."/>
            <person name="Lucas S."/>
            <person name="Salamov A.A."/>
            <person name="Bradshaw R.E."/>
            <person name="Ciuffetti L."/>
            <person name="Hamelin R.C."/>
            <person name="Kema G.H.J."/>
            <person name="Lawrence C."/>
            <person name="Scott J.A."/>
            <person name="Spatafora J.W."/>
            <person name="Turgeon B.G."/>
            <person name="de Wit P.J.G.M."/>
            <person name="Zhong S."/>
            <person name="Goodwin S.B."/>
            <person name="Grigoriev I.V."/>
        </authorList>
    </citation>
    <scope>NUCLEOTIDE SEQUENCE [LARGE SCALE GENOMIC DNA]</scope>
    <source>
        <strain evidence="2 3">UAMH 10762</strain>
    </source>
</reference>
<accession>M2MIT2</accession>
<dbReference type="AlphaFoldDB" id="M2MIT2"/>
<sequence length="213" mass="24150">MPIDEGYTLLESLRDWIDGDHPFELVDHSHCVFLHDPVFTEREMRYALLYISNKLAKRSRTSTKRTTLQEGTTPTELTLTTSPSHMGSEDFLTNLLDEAMWLYGNIRSSTYNSFGAKLAQEPLEAGDMSMPSKMRRTIAALCRLRTKVECDNARLRREIVKHQDEGMGPEQDAGKARGRKEASERKDGGLSMLLEIQISPEAEQRTSCKLPLS</sequence>
<dbReference type="KEGG" id="bcom:BAUCODRAFT_317563"/>
<dbReference type="GeneID" id="19111577"/>
<name>M2MIT2_BAUPA</name>
<evidence type="ECO:0000313" key="3">
    <source>
        <dbReference type="Proteomes" id="UP000011761"/>
    </source>
</evidence>
<proteinExistence type="predicted"/>
<dbReference type="RefSeq" id="XP_007681617.1">
    <property type="nucleotide sequence ID" value="XM_007683427.1"/>
</dbReference>
<dbReference type="OrthoDB" id="3814395at2759"/>
<dbReference type="HOGENOM" id="CLU_1294157_0_0_1"/>